<feature type="transmembrane region" description="Helical" evidence="1">
    <location>
        <begin position="319"/>
        <end position="336"/>
    </location>
</feature>
<feature type="transmembrane region" description="Helical" evidence="1">
    <location>
        <begin position="88"/>
        <end position="106"/>
    </location>
</feature>
<dbReference type="EMBL" id="CP041676">
    <property type="protein sequence ID" value="QDR72386.1"/>
    <property type="molecule type" value="Genomic_DNA"/>
</dbReference>
<organism evidence="2 3">
    <name type="scientific">Limosilactobacillus reuteri</name>
    <name type="common">Lactobacillus reuteri</name>
    <dbReference type="NCBI Taxonomy" id="1598"/>
    <lineage>
        <taxon>Bacteria</taxon>
        <taxon>Bacillati</taxon>
        <taxon>Bacillota</taxon>
        <taxon>Bacilli</taxon>
        <taxon>Lactobacillales</taxon>
        <taxon>Lactobacillaceae</taxon>
        <taxon>Limosilactobacillus</taxon>
    </lineage>
</organism>
<reference evidence="2 3" key="1">
    <citation type="submission" date="2019-07" db="EMBL/GenBank/DDBJ databases">
        <title>Gastrointestinal microbiota of Peromyscus leucopus, the white-footed mouse.</title>
        <authorList>
            <person name="Milovic A."/>
            <person name="Bassam K."/>
            <person name="Barbour A.G."/>
        </authorList>
    </citation>
    <scope>NUCLEOTIDE SEQUENCE [LARGE SCALE GENOMIC DNA]</scope>
    <source>
        <strain evidence="2 3">LL7</strain>
    </source>
</reference>
<feature type="transmembrane region" description="Helical" evidence="1">
    <location>
        <begin position="267"/>
        <end position="286"/>
    </location>
</feature>
<sequence>MSIYVTILIILLILGCLDAVLNFNVFAIFSAIILALFSGLRNINVGFDTINYYSDYENIKNSLVPLHSTEFGYVLLERICAFFGMQTWIFIFLISLITLIGLYIAYKDMLQVGMIGLALCYYYARFFILRDMNQIRSSLASVIVLFSFKFVREKKMLKFLIVIFLASSIHLGAMVCLLIYPIFSFMSNFNLKYKTIFSTSLMVICLLFANLISPLLNRVSVALDRGSAYINNQYYTTGNGLKNPVMYYQIIILLLVLFRANKGNIDMSLVAGYLLSTLILILCYQYSSLAGRLSTFTASVEPILLVYLLKTYLPKYTRIPIFVSLIIVIFIVINYINGTIPKMGIYTTVFS</sequence>
<dbReference type="Proteomes" id="UP000316394">
    <property type="component" value="Chromosome"/>
</dbReference>
<accession>A0A517D4V7</accession>
<evidence type="ECO:0000256" key="1">
    <source>
        <dbReference type="SAM" id="Phobius"/>
    </source>
</evidence>
<feature type="transmembrane region" description="Helical" evidence="1">
    <location>
        <begin position="6"/>
        <end position="37"/>
    </location>
</feature>
<feature type="transmembrane region" description="Helical" evidence="1">
    <location>
        <begin position="245"/>
        <end position="261"/>
    </location>
</feature>
<evidence type="ECO:0000313" key="2">
    <source>
        <dbReference type="EMBL" id="QDR72386.1"/>
    </source>
</evidence>
<dbReference type="AlphaFoldDB" id="A0A517D4V7"/>
<feature type="transmembrane region" description="Helical" evidence="1">
    <location>
        <begin position="159"/>
        <end position="183"/>
    </location>
</feature>
<evidence type="ECO:0000313" key="3">
    <source>
        <dbReference type="Proteomes" id="UP000316394"/>
    </source>
</evidence>
<proteinExistence type="predicted"/>
<keyword evidence="1" id="KW-1133">Transmembrane helix</keyword>
<keyword evidence="1" id="KW-0472">Membrane</keyword>
<keyword evidence="1" id="KW-0812">Transmembrane</keyword>
<feature type="transmembrane region" description="Helical" evidence="1">
    <location>
        <begin position="195"/>
        <end position="216"/>
    </location>
</feature>
<protein>
    <submittedName>
        <fullName evidence="2">EpsG family protein</fullName>
    </submittedName>
</protein>
<dbReference type="Pfam" id="PF14897">
    <property type="entry name" value="EpsG"/>
    <property type="match status" value="1"/>
</dbReference>
<gene>
    <name evidence="2" type="ORF">FOD75_04385</name>
</gene>
<feature type="transmembrane region" description="Helical" evidence="1">
    <location>
        <begin position="112"/>
        <end position="129"/>
    </location>
</feature>
<dbReference type="InterPro" id="IPR049458">
    <property type="entry name" value="EpsG-like"/>
</dbReference>
<name>A0A517D4V7_LIMRT</name>